<comment type="caution">
    <text evidence="2">The sequence shown here is derived from an EMBL/GenBank/DDBJ whole genome shotgun (WGS) entry which is preliminary data.</text>
</comment>
<evidence type="ECO:0000256" key="1">
    <source>
        <dbReference type="SAM" id="MobiDB-lite"/>
    </source>
</evidence>
<sequence length="104" mass="11524">MTRATPELTGPFPDFRSTPAGGRLPPMYDLTCNRPTYTADVQWNQVSNLELSGPEVETLPIGDRVKKDVKVGIEADYHNVEVCETSFSGGDPLLLKKLFRGKNK</sequence>
<dbReference type="EMBL" id="BGPR01000574">
    <property type="protein sequence ID" value="GBM26986.1"/>
    <property type="molecule type" value="Genomic_DNA"/>
</dbReference>
<feature type="region of interest" description="Disordered" evidence="1">
    <location>
        <begin position="1"/>
        <end position="23"/>
    </location>
</feature>
<organism evidence="2 3">
    <name type="scientific">Araneus ventricosus</name>
    <name type="common">Orbweaver spider</name>
    <name type="synonym">Epeira ventricosa</name>
    <dbReference type="NCBI Taxonomy" id="182803"/>
    <lineage>
        <taxon>Eukaryota</taxon>
        <taxon>Metazoa</taxon>
        <taxon>Ecdysozoa</taxon>
        <taxon>Arthropoda</taxon>
        <taxon>Chelicerata</taxon>
        <taxon>Arachnida</taxon>
        <taxon>Araneae</taxon>
        <taxon>Araneomorphae</taxon>
        <taxon>Entelegynae</taxon>
        <taxon>Araneoidea</taxon>
        <taxon>Araneidae</taxon>
        <taxon>Araneus</taxon>
    </lineage>
</organism>
<dbReference type="Proteomes" id="UP000499080">
    <property type="component" value="Unassembled WGS sequence"/>
</dbReference>
<proteinExistence type="predicted"/>
<name>A0A4Y2EFD8_ARAVE</name>
<evidence type="ECO:0000313" key="3">
    <source>
        <dbReference type="Proteomes" id="UP000499080"/>
    </source>
</evidence>
<evidence type="ECO:0000313" key="2">
    <source>
        <dbReference type="EMBL" id="GBM26986.1"/>
    </source>
</evidence>
<keyword evidence="3" id="KW-1185">Reference proteome</keyword>
<gene>
    <name evidence="2" type="ORF">AVEN_47186_1</name>
</gene>
<protein>
    <submittedName>
        <fullName evidence="2">Uncharacterized protein</fullName>
    </submittedName>
</protein>
<accession>A0A4Y2EFD8</accession>
<reference evidence="2 3" key="1">
    <citation type="journal article" date="2019" name="Sci. Rep.">
        <title>Orb-weaving spider Araneus ventricosus genome elucidates the spidroin gene catalogue.</title>
        <authorList>
            <person name="Kono N."/>
            <person name="Nakamura H."/>
            <person name="Ohtoshi R."/>
            <person name="Moran D.A.P."/>
            <person name="Shinohara A."/>
            <person name="Yoshida Y."/>
            <person name="Fujiwara M."/>
            <person name="Mori M."/>
            <person name="Tomita M."/>
            <person name="Arakawa K."/>
        </authorList>
    </citation>
    <scope>NUCLEOTIDE SEQUENCE [LARGE SCALE GENOMIC DNA]</scope>
</reference>
<dbReference type="AlphaFoldDB" id="A0A4Y2EFD8"/>